<dbReference type="InterPro" id="IPR036259">
    <property type="entry name" value="MFS_trans_sf"/>
</dbReference>
<evidence type="ECO:0000313" key="9">
    <source>
        <dbReference type="Proteomes" id="UP000231343"/>
    </source>
</evidence>
<evidence type="ECO:0000256" key="6">
    <source>
        <dbReference type="SAM" id="Phobius"/>
    </source>
</evidence>
<dbReference type="SUPFAM" id="SSF103473">
    <property type="entry name" value="MFS general substrate transporter"/>
    <property type="match status" value="1"/>
</dbReference>
<dbReference type="PANTHER" id="PTHR42718">
    <property type="entry name" value="MAJOR FACILITATOR SUPERFAMILY MULTIDRUG TRANSPORTER MFSC"/>
    <property type="match status" value="1"/>
</dbReference>
<evidence type="ECO:0000256" key="3">
    <source>
        <dbReference type="ARBA" id="ARBA00022692"/>
    </source>
</evidence>
<feature type="transmembrane region" description="Helical" evidence="6">
    <location>
        <begin position="37"/>
        <end position="55"/>
    </location>
</feature>
<feature type="transmembrane region" description="Helical" evidence="6">
    <location>
        <begin position="214"/>
        <end position="232"/>
    </location>
</feature>
<dbReference type="GO" id="GO:0005886">
    <property type="term" value="C:plasma membrane"/>
    <property type="evidence" value="ECO:0007669"/>
    <property type="project" value="UniProtKB-SubCell"/>
</dbReference>
<evidence type="ECO:0000256" key="4">
    <source>
        <dbReference type="ARBA" id="ARBA00022989"/>
    </source>
</evidence>
<accession>A0A2H0Y2I5</accession>
<gene>
    <name evidence="8" type="ORF">COT42_00355</name>
</gene>
<keyword evidence="4 6" id="KW-1133">Transmembrane helix</keyword>
<evidence type="ECO:0000259" key="7">
    <source>
        <dbReference type="PROSITE" id="PS50850"/>
    </source>
</evidence>
<comment type="caution">
    <text evidence="8">The sequence shown here is derived from an EMBL/GenBank/DDBJ whole genome shotgun (WGS) entry which is preliminary data.</text>
</comment>
<dbReference type="PANTHER" id="PTHR42718:SF9">
    <property type="entry name" value="MAJOR FACILITATOR SUPERFAMILY MULTIDRUG TRANSPORTER MFSC"/>
    <property type="match status" value="1"/>
</dbReference>
<reference evidence="8 9" key="1">
    <citation type="submission" date="2017-09" db="EMBL/GenBank/DDBJ databases">
        <title>Depth-based differentiation of microbial function through sediment-hosted aquifers and enrichment of novel symbionts in the deep terrestrial subsurface.</title>
        <authorList>
            <person name="Probst A.J."/>
            <person name="Ladd B."/>
            <person name="Jarett J.K."/>
            <person name="Geller-Mcgrath D.E."/>
            <person name="Sieber C.M."/>
            <person name="Emerson J.B."/>
            <person name="Anantharaman K."/>
            <person name="Thomas B.C."/>
            <person name="Malmstrom R."/>
            <person name="Stieglmeier M."/>
            <person name="Klingl A."/>
            <person name="Woyke T."/>
            <person name="Ryan C.M."/>
            <person name="Banfield J.F."/>
        </authorList>
    </citation>
    <scope>NUCLEOTIDE SEQUENCE [LARGE SCALE GENOMIC DNA]</scope>
    <source>
        <strain evidence="8">CG08_land_8_20_14_0_20_45_16</strain>
    </source>
</reference>
<dbReference type="EMBL" id="PEYM01000004">
    <property type="protein sequence ID" value="PIS31711.1"/>
    <property type="molecule type" value="Genomic_DNA"/>
</dbReference>
<feature type="domain" description="Major facilitator superfamily (MFS) profile" evidence="7">
    <location>
        <begin position="1"/>
        <end position="237"/>
    </location>
</feature>
<feature type="transmembrane region" description="Helical" evidence="6">
    <location>
        <begin position="128"/>
        <end position="148"/>
    </location>
</feature>
<keyword evidence="3 6" id="KW-0812">Transmembrane</keyword>
<evidence type="ECO:0000256" key="1">
    <source>
        <dbReference type="ARBA" id="ARBA00004651"/>
    </source>
</evidence>
<protein>
    <recommendedName>
        <fullName evidence="7">Major facilitator superfamily (MFS) profile domain-containing protein</fullName>
    </recommendedName>
</protein>
<feature type="transmembrane region" description="Helical" evidence="6">
    <location>
        <begin position="90"/>
        <end position="116"/>
    </location>
</feature>
<feature type="transmembrane region" description="Helical" evidence="6">
    <location>
        <begin position="62"/>
        <end position="78"/>
    </location>
</feature>
<dbReference type="InterPro" id="IPR011701">
    <property type="entry name" value="MFS"/>
</dbReference>
<proteinExistence type="predicted"/>
<name>A0A2H0Y2I5_UNCSA</name>
<dbReference type="Proteomes" id="UP000231343">
    <property type="component" value="Unassembled WGS sequence"/>
</dbReference>
<dbReference type="AlphaFoldDB" id="A0A2H0Y2I5"/>
<keyword evidence="2" id="KW-0813">Transport</keyword>
<evidence type="ECO:0000256" key="5">
    <source>
        <dbReference type="ARBA" id="ARBA00023136"/>
    </source>
</evidence>
<dbReference type="InterPro" id="IPR020846">
    <property type="entry name" value="MFS_dom"/>
</dbReference>
<sequence length="249" mass="27118">MLISAIRSVALFGGIFLLPLFLQQLMGLSAVQSGLMLMPGSLIIAFVMPVVGWLSDRSSPRLLVFLGLLVTAYSMYLYTDISIYMSYWDILWPTIIRGVGMCLLMAPIMTLALNAVSRHKAGMASSMMSIIQQVGGAIGIAVLSTVLANRSKFHMNNPGPALNTNLSAFTKASHALASRAHDLGLSHLNSVMVAKGALVKYFYVAQMNFAFQDAFFFAMIIILFSLLATVLLPNHNVIHHSHERVVVGE</sequence>
<evidence type="ECO:0000313" key="8">
    <source>
        <dbReference type="EMBL" id="PIS31711.1"/>
    </source>
</evidence>
<keyword evidence="5 6" id="KW-0472">Membrane</keyword>
<comment type="subcellular location">
    <subcellularLocation>
        <location evidence="1">Cell membrane</location>
        <topology evidence="1">Multi-pass membrane protein</topology>
    </subcellularLocation>
</comment>
<organism evidence="8 9">
    <name type="scientific">Candidatus Saganbacteria bacterium CG08_land_8_20_14_0_20_45_16</name>
    <dbReference type="NCBI Taxonomy" id="2014293"/>
    <lineage>
        <taxon>Bacteria</taxon>
        <taxon>Bacillati</taxon>
        <taxon>Saganbacteria</taxon>
    </lineage>
</organism>
<dbReference type="PROSITE" id="PS50850">
    <property type="entry name" value="MFS"/>
    <property type="match status" value="1"/>
</dbReference>
<dbReference type="Pfam" id="PF07690">
    <property type="entry name" value="MFS_1"/>
    <property type="match status" value="1"/>
</dbReference>
<dbReference type="GO" id="GO:0022857">
    <property type="term" value="F:transmembrane transporter activity"/>
    <property type="evidence" value="ECO:0007669"/>
    <property type="project" value="InterPro"/>
</dbReference>
<evidence type="ECO:0000256" key="2">
    <source>
        <dbReference type="ARBA" id="ARBA00022448"/>
    </source>
</evidence>
<dbReference type="Gene3D" id="1.20.1250.20">
    <property type="entry name" value="MFS general substrate transporter like domains"/>
    <property type="match status" value="1"/>
</dbReference>